<dbReference type="NCBIfam" id="TIGR02810">
    <property type="entry name" value="agaZ_gatZ"/>
    <property type="match status" value="1"/>
</dbReference>
<dbReference type="GO" id="GO:0005975">
    <property type="term" value="P:carbohydrate metabolic process"/>
    <property type="evidence" value="ECO:0007669"/>
    <property type="project" value="InterPro"/>
</dbReference>
<dbReference type="InterPro" id="IPR050303">
    <property type="entry name" value="GatZ_KbaZ_carbometab"/>
</dbReference>
<proteinExistence type="predicted"/>
<evidence type="ECO:0000313" key="2">
    <source>
        <dbReference type="EMBL" id="SDX14458.1"/>
    </source>
</evidence>
<dbReference type="Gene3D" id="3.20.20.70">
    <property type="entry name" value="Aldolase class I"/>
    <property type="match status" value="1"/>
</dbReference>
<dbReference type="PIRSF" id="PIRSF009264">
    <property type="entry name" value="TagBP_ald_AgaZ"/>
    <property type="match status" value="1"/>
</dbReference>
<dbReference type="GO" id="GO:0009401">
    <property type="term" value="P:phosphoenolpyruvate-dependent sugar phosphotransferase system"/>
    <property type="evidence" value="ECO:0007669"/>
    <property type="project" value="TreeGrafter"/>
</dbReference>
<dbReference type="EMBL" id="FNNI01000004">
    <property type="protein sequence ID" value="SDX14458.1"/>
    <property type="molecule type" value="Genomic_DNA"/>
</dbReference>
<name>A0A1H2ZBV5_9GAMM</name>
<dbReference type="SUPFAM" id="SSF51569">
    <property type="entry name" value="Aldolase"/>
    <property type="match status" value="1"/>
</dbReference>
<dbReference type="STRING" id="574349.SAMN05443545_10487"/>
<dbReference type="InterPro" id="IPR012062">
    <property type="entry name" value="GatZ/KbaZ-like"/>
</dbReference>
<evidence type="ECO:0000256" key="1">
    <source>
        <dbReference type="ARBA" id="ARBA00005191"/>
    </source>
</evidence>
<dbReference type="Gene3D" id="1.10.400.20">
    <property type="entry name" value="putative tagatose 6-phosphate kinase domain like"/>
    <property type="match status" value="1"/>
</dbReference>
<dbReference type="OrthoDB" id="1672942at2"/>
<comment type="pathway">
    <text evidence="1">Carbohydrate metabolism; D-tagatose 6-phosphate degradation; D-glyceraldehyde 3-phosphate and glycerone phosphate from D-tagatose 6-phosphate: step 2/2.</text>
</comment>
<dbReference type="InterPro" id="IPR013785">
    <property type="entry name" value="Aldolase_TIM"/>
</dbReference>
<dbReference type="PANTHER" id="PTHR32502:SF2">
    <property type="entry name" value="D-TAGATOSE-1,6-BISPHOSPHATE ALDOLASE SUBUNIT KBAZ"/>
    <property type="match status" value="1"/>
</dbReference>
<accession>A0A1H2ZBV5</accession>
<dbReference type="GO" id="GO:0005886">
    <property type="term" value="C:plasma membrane"/>
    <property type="evidence" value="ECO:0007669"/>
    <property type="project" value="TreeGrafter"/>
</dbReference>
<sequence>MSDSILDTIVDANRQGALRGIYSVCSAHPLVLEAAFDRAVRDDSPLLVEATCNQVNQDGGYTGQTPEDFRQAVLAIAQQRGFEIARLVLGGDHLGPSPWQHLPADQAMANAEAMVAAYAQAGFEKLHLDASMACADDPVALDDRVVAERAALLCQAAETAAGDRRSRLRYVIGTEVPTPGGAQEHLDTVEVTSTADLRTTLETHHRIFAASGLSAAWSRVRAVVVQPGVEFGHTEVVDFVPEAAAELSDAITGWPNLVFEAHSTDYQTPAAYRALVAGHFAILKVGPALTFAMREALYALDAIAREAPGIETVDLRTTLERTMTADPRYWQAYYHGSDAEQQFARHFSLSDRIRYYWTRSEIAEELERLFQGLETRPIPPTLISQYLPNQYAAIRAGELADAPRSLVRHRIGETLATYAQACFPQSASDTRRVES</sequence>
<dbReference type="UniPathway" id="UPA00704">
    <property type="reaction ID" value="UER00716"/>
</dbReference>
<evidence type="ECO:0000313" key="3">
    <source>
        <dbReference type="Proteomes" id="UP000198500"/>
    </source>
</evidence>
<dbReference type="GO" id="GO:2001059">
    <property type="term" value="P:D-tagatose 6-phosphate catabolic process"/>
    <property type="evidence" value="ECO:0007669"/>
    <property type="project" value="UniProtKB-UniPathway"/>
</dbReference>
<dbReference type="PANTHER" id="PTHR32502">
    <property type="entry name" value="N-ACETYLGALACTOSAMINE PERMEASE II COMPONENT-RELATED"/>
    <property type="match status" value="1"/>
</dbReference>
<reference evidence="2 3" key="1">
    <citation type="submission" date="2016-10" db="EMBL/GenBank/DDBJ databases">
        <authorList>
            <person name="de Groot N.N."/>
        </authorList>
    </citation>
    <scope>NUCLEOTIDE SEQUENCE [LARGE SCALE GENOMIC DNA]</scope>
    <source>
        <strain evidence="2 3">DSM 19219</strain>
    </source>
</reference>
<dbReference type="Pfam" id="PF08013">
    <property type="entry name" value="GatZ_KbaZ-like"/>
    <property type="match status" value="1"/>
</dbReference>
<organism evidence="2 3">
    <name type="scientific">Aidingimonas halophila</name>
    <dbReference type="NCBI Taxonomy" id="574349"/>
    <lineage>
        <taxon>Bacteria</taxon>
        <taxon>Pseudomonadati</taxon>
        <taxon>Pseudomonadota</taxon>
        <taxon>Gammaproteobacteria</taxon>
        <taxon>Oceanospirillales</taxon>
        <taxon>Halomonadaceae</taxon>
        <taxon>Aidingimonas</taxon>
    </lineage>
</organism>
<protein>
    <submittedName>
        <fullName evidence="2">Tagatose-bisphosphate aldolase noncatalytic subunit</fullName>
    </submittedName>
</protein>
<dbReference type="AlphaFoldDB" id="A0A1H2ZBV5"/>
<dbReference type="Proteomes" id="UP000198500">
    <property type="component" value="Unassembled WGS sequence"/>
</dbReference>
<gene>
    <name evidence="2" type="ORF">SAMN05443545_10487</name>
</gene>
<keyword evidence="3" id="KW-1185">Reference proteome</keyword>
<dbReference type="RefSeq" id="WP_092569109.1">
    <property type="nucleotide sequence ID" value="NZ_BMXH01000001.1"/>
</dbReference>